<dbReference type="Proteomes" id="UP000672526">
    <property type="component" value="Unassembled WGS sequence"/>
</dbReference>
<protein>
    <submittedName>
        <fullName evidence="2">Uncharacterized protein</fullName>
    </submittedName>
</protein>
<evidence type="ECO:0000256" key="1">
    <source>
        <dbReference type="SAM" id="MobiDB-lite"/>
    </source>
</evidence>
<dbReference type="EMBL" id="CAJNBK010000001">
    <property type="protein sequence ID" value="CAE6692759.1"/>
    <property type="molecule type" value="Genomic_DNA"/>
</dbReference>
<accession>A0ABM8QEJ8</accession>
<reference evidence="2 3" key="1">
    <citation type="submission" date="2021-02" db="EMBL/GenBank/DDBJ databases">
        <authorList>
            <person name="Vanwijnsberghe S."/>
        </authorList>
    </citation>
    <scope>NUCLEOTIDE SEQUENCE [LARGE SCALE GENOMIC DNA]</scope>
    <source>
        <strain evidence="2 3">LMG 31837</strain>
    </source>
</reference>
<comment type="caution">
    <text evidence="2">The sequence shown here is derived from an EMBL/GenBank/DDBJ whole genome shotgun (WGS) entry which is preliminary data.</text>
</comment>
<feature type="region of interest" description="Disordered" evidence="1">
    <location>
        <begin position="1"/>
        <end position="20"/>
    </location>
</feature>
<organism evidence="2 3">
    <name type="scientific">Paraburkholderia haematera</name>
    <dbReference type="NCBI Taxonomy" id="2793077"/>
    <lineage>
        <taxon>Bacteria</taxon>
        <taxon>Pseudomonadati</taxon>
        <taxon>Pseudomonadota</taxon>
        <taxon>Betaproteobacteria</taxon>
        <taxon>Burkholderiales</taxon>
        <taxon>Burkholderiaceae</taxon>
        <taxon>Paraburkholderia</taxon>
    </lineage>
</organism>
<gene>
    <name evidence="2" type="ORF">R69888_00316</name>
</gene>
<keyword evidence="3" id="KW-1185">Reference proteome</keyword>
<sequence length="48" mass="5365">MPTLGQGWKTWGNSTKRASPRGQLLRPVQFVDHAASELGLVLHKNAYF</sequence>
<evidence type="ECO:0000313" key="2">
    <source>
        <dbReference type="EMBL" id="CAE6692759.1"/>
    </source>
</evidence>
<proteinExistence type="predicted"/>
<evidence type="ECO:0000313" key="3">
    <source>
        <dbReference type="Proteomes" id="UP000672526"/>
    </source>
</evidence>
<name>A0ABM8QEJ8_9BURK</name>